<dbReference type="Pfam" id="PF01926">
    <property type="entry name" value="MMR_HSR1"/>
    <property type="match status" value="1"/>
</dbReference>
<evidence type="ECO:0000313" key="5">
    <source>
        <dbReference type="Proteomes" id="UP000027265"/>
    </source>
</evidence>
<keyword evidence="5" id="KW-1185">Reference proteome</keyword>
<dbReference type="EMBL" id="KL197734">
    <property type="protein sequence ID" value="KDQ53308.1"/>
    <property type="molecule type" value="Genomic_DNA"/>
</dbReference>
<dbReference type="Proteomes" id="UP000027265">
    <property type="component" value="Unassembled WGS sequence"/>
</dbReference>
<accession>A0A067PEH0</accession>
<name>A0A067PEH0_9AGAM</name>
<feature type="transmembrane region" description="Helical" evidence="2">
    <location>
        <begin position="423"/>
        <end position="441"/>
    </location>
</feature>
<keyword evidence="2" id="KW-0472">Membrane</keyword>
<feature type="domain" description="G" evidence="3">
    <location>
        <begin position="39"/>
        <end position="163"/>
    </location>
</feature>
<dbReference type="OrthoDB" id="391988at2759"/>
<evidence type="ECO:0000256" key="2">
    <source>
        <dbReference type="SAM" id="Phobius"/>
    </source>
</evidence>
<dbReference type="SUPFAM" id="SSF52540">
    <property type="entry name" value="P-loop containing nucleoside triphosphate hydrolases"/>
    <property type="match status" value="1"/>
</dbReference>
<dbReference type="GO" id="GO:0005525">
    <property type="term" value="F:GTP binding"/>
    <property type="evidence" value="ECO:0007669"/>
    <property type="project" value="InterPro"/>
</dbReference>
<dbReference type="HOGENOM" id="CLU_023805_2_1_1"/>
<dbReference type="InterPro" id="IPR006073">
    <property type="entry name" value="GTP-bd"/>
</dbReference>
<dbReference type="Gene3D" id="3.40.50.300">
    <property type="entry name" value="P-loop containing nucleotide triphosphate hydrolases"/>
    <property type="match status" value="1"/>
</dbReference>
<feature type="region of interest" description="Disordered" evidence="1">
    <location>
        <begin position="1"/>
        <end position="26"/>
    </location>
</feature>
<evidence type="ECO:0000256" key="1">
    <source>
        <dbReference type="SAM" id="MobiDB-lite"/>
    </source>
</evidence>
<reference evidence="5" key="1">
    <citation type="journal article" date="2014" name="Proc. Natl. Acad. Sci. U.S.A.">
        <title>Extensive sampling of basidiomycete genomes demonstrates inadequacy of the white-rot/brown-rot paradigm for wood decay fungi.</title>
        <authorList>
            <person name="Riley R."/>
            <person name="Salamov A.A."/>
            <person name="Brown D.W."/>
            <person name="Nagy L.G."/>
            <person name="Floudas D."/>
            <person name="Held B.W."/>
            <person name="Levasseur A."/>
            <person name="Lombard V."/>
            <person name="Morin E."/>
            <person name="Otillar R."/>
            <person name="Lindquist E.A."/>
            <person name="Sun H."/>
            <person name="LaButti K.M."/>
            <person name="Schmutz J."/>
            <person name="Jabbour D."/>
            <person name="Luo H."/>
            <person name="Baker S.E."/>
            <person name="Pisabarro A.G."/>
            <person name="Walton J.D."/>
            <person name="Blanchette R.A."/>
            <person name="Henrissat B."/>
            <person name="Martin F."/>
            <person name="Cullen D."/>
            <person name="Hibbett D.S."/>
            <person name="Grigoriev I.V."/>
        </authorList>
    </citation>
    <scope>NUCLEOTIDE SEQUENCE [LARGE SCALE GENOMIC DNA]</scope>
    <source>
        <strain evidence="5">MUCL 33604</strain>
    </source>
</reference>
<keyword evidence="2" id="KW-1133">Transmembrane helix</keyword>
<evidence type="ECO:0000313" key="4">
    <source>
        <dbReference type="EMBL" id="KDQ53308.1"/>
    </source>
</evidence>
<keyword evidence="2" id="KW-0812">Transmembrane</keyword>
<dbReference type="STRING" id="933084.A0A067PEH0"/>
<feature type="transmembrane region" description="Helical" evidence="2">
    <location>
        <begin position="398"/>
        <end position="416"/>
    </location>
</feature>
<protein>
    <recommendedName>
        <fullName evidence="3">G domain-containing protein</fullName>
    </recommendedName>
</protein>
<gene>
    <name evidence="4" type="ORF">JAAARDRAFT_210003</name>
</gene>
<dbReference type="PRINTS" id="PR00449">
    <property type="entry name" value="RASTRNSFRMNG"/>
</dbReference>
<dbReference type="InterPro" id="IPR027417">
    <property type="entry name" value="P-loop_NTPase"/>
</dbReference>
<dbReference type="InParanoid" id="A0A067PEH0"/>
<proteinExistence type="predicted"/>
<sequence>MSQPAQSSADPVVQETSPSDLPPLRSTTSQIFEECDRFRILLVGRSGVGKSSLINAIFKIDAASVQDFKAGEATIDKEMSSKENPRFVLHDSQGYQPGEAGNLGTLERFVLERKDKPNKKDRLHAIWLCIATPIAGGRILETGDEKIFKLDRGNVPIIVIFTKCDMLVSKHRQQLCAEYDGAELDRKSKELARKEFDKICLLPLQQNKTKNRLIAYVPLSTKSGYEDSLRTLAKLTQDPMECTIPDEHRKSPFSFLLFWRPSSPKPSPNDGYEVVDPAAIAFGAAQRVNSDLKIHNSIIVGRKKYWRGLGSSVHFFGRTLEKCLVVIHKDIVRIWNIRGLEVFLLEPKFKAEFSKVVEDLSDADAAAIDPNGRVMAIVPKVGAAVGLVGSIAHPGAPIVAPIVAGVLLASWVYDIYRKTPGTVRCLMGYIVGLIIIMHRLFDLMQHRNDLSDESAMQTLRVYSESLEKREIHLAIRNFVDGASIWEFTKKDIVFDQIVSMINEHCPTSVDNGEHSAVRPRVDRA</sequence>
<dbReference type="AlphaFoldDB" id="A0A067PEH0"/>
<dbReference type="CDD" id="cd00882">
    <property type="entry name" value="Ras_like_GTPase"/>
    <property type="match status" value="1"/>
</dbReference>
<evidence type="ECO:0000259" key="3">
    <source>
        <dbReference type="Pfam" id="PF01926"/>
    </source>
</evidence>
<organism evidence="4 5">
    <name type="scientific">Jaapia argillacea MUCL 33604</name>
    <dbReference type="NCBI Taxonomy" id="933084"/>
    <lineage>
        <taxon>Eukaryota</taxon>
        <taxon>Fungi</taxon>
        <taxon>Dikarya</taxon>
        <taxon>Basidiomycota</taxon>
        <taxon>Agaricomycotina</taxon>
        <taxon>Agaricomycetes</taxon>
        <taxon>Agaricomycetidae</taxon>
        <taxon>Jaapiales</taxon>
        <taxon>Jaapiaceae</taxon>
        <taxon>Jaapia</taxon>
    </lineage>
</organism>